<comment type="caution">
    <text evidence="2">The sequence shown here is derived from an EMBL/GenBank/DDBJ whole genome shotgun (WGS) entry which is preliminary data.</text>
</comment>
<keyword evidence="1" id="KW-0812">Transmembrane</keyword>
<evidence type="ECO:0000313" key="3">
    <source>
        <dbReference type="Proteomes" id="UP000050867"/>
    </source>
</evidence>
<dbReference type="STRING" id="76728.AQ490_21085"/>
<dbReference type="RefSeq" id="WP_018383680.1">
    <property type="nucleotide sequence ID" value="NZ_LLZU01000012.1"/>
</dbReference>
<keyword evidence="3" id="KW-1185">Reference proteome</keyword>
<dbReference type="eggNOG" id="ENOG5032DKN">
    <property type="taxonomic scope" value="Bacteria"/>
</dbReference>
<keyword evidence="1" id="KW-1133">Transmembrane helix</keyword>
<dbReference type="AlphaFoldDB" id="A0A0T6LTN5"/>
<feature type="transmembrane region" description="Helical" evidence="1">
    <location>
        <begin position="36"/>
        <end position="55"/>
    </location>
</feature>
<dbReference type="EMBL" id="LLZU01000012">
    <property type="protein sequence ID" value="KRV49469.1"/>
    <property type="molecule type" value="Genomic_DNA"/>
</dbReference>
<name>A0A0T6LTN5_WENVI</name>
<proteinExistence type="predicted"/>
<evidence type="ECO:0000313" key="2">
    <source>
        <dbReference type="EMBL" id="KRV49469.1"/>
    </source>
</evidence>
<feature type="transmembrane region" description="Helical" evidence="1">
    <location>
        <begin position="96"/>
        <end position="115"/>
    </location>
</feature>
<protein>
    <submittedName>
        <fullName evidence="2">ATP synthase I</fullName>
    </submittedName>
</protein>
<organism evidence="2 3">
    <name type="scientific">Wenjunlia vitaminophila</name>
    <name type="common">Streptomyces vitaminophilus</name>
    <dbReference type="NCBI Taxonomy" id="76728"/>
    <lineage>
        <taxon>Bacteria</taxon>
        <taxon>Bacillati</taxon>
        <taxon>Actinomycetota</taxon>
        <taxon>Actinomycetes</taxon>
        <taxon>Kitasatosporales</taxon>
        <taxon>Streptomycetaceae</taxon>
        <taxon>Wenjunlia</taxon>
    </lineage>
</organism>
<accession>A0A0T6LTN5</accession>
<sequence length="145" mass="14864">MQSNDARILLSAAVPTAAVGVVAIGISVAVAGSKGAIGAAFGLVLVLAFFSAGLVALQRSARSLPHLFQAMGMLVYTTQLLLLAIVLALVKDTEAFNPKAFAFTLIGCTVAWVAAQARGHMKAKILYVDPASGADGPAKLTEPRT</sequence>
<evidence type="ECO:0000256" key="1">
    <source>
        <dbReference type="SAM" id="Phobius"/>
    </source>
</evidence>
<dbReference type="OrthoDB" id="3542908at2"/>
<dbReference type="Proteomes" id="UP000050867">
    <property type="component" value="Unassembled WGS sequence"/>
</dbReference>
<feature type="transmembrane region" description="Helical" evidence="1">
    <location>
        <begin position="7"/>
        <end position="30"/>
    </location>
</feature>
<keyword evidence="1" id="KW-0472">Membrane</keyword>
<reference evidence="2 3" key="1">
    <citation type="submission" date="2015-10" db="EMBL/GenBank/DDBJ databases">
        <title>Draft genome sequence of pyrrolomycin-producing Streptomyces vitaminophilus.</title>
        <authorList>
            <person name="Graham D.E."/>
            <person name="Mahan K.M."/>
            <person name="Klingeman D.M."/>
            <person name="Hettich R.L."/>
            <person name="Parry R.J."/>
        </authorList>
    </citation>
    <scope>NUCLEOTIDE SEQUENCE [LARGE SCALE GENOMIC DNA]</scope>
    <source>
        <strain evidence="2 3">ATCC 31673</strain>
    </source>
</reference>
<feature type="transmembrane region" description="Helical" evidence="1">
    <location>
        <begin position="67"/>
        <end position="90"/>
    </location>
</feature>
<gene>
    <name evidence="2" type="ORF">AQ490_21085</name>
</gene>